<dbReference type="Proteomes" id="UP000541185">
    <property type="component" value="Unassembled WGS sequence"/>
</dbReference>
<reference evidence="1 2" key="1">
    <citation type="submission" date="2020-04" db="EMBL/GenBank/DDBJ databases">
        <title>Ramlibacter sp. G-1-2-2 isolated from soil.</title>
        <authorList>
            <person name="Dahal R.H."/>
        </authorList>
    </citation>
    <scope>NUCLEOTIDE SEQUENCE [LARGE SCALE GENOMIC DNA]</scope>
    <source>
        <strain evidence="1 2">G-1-2-2</strain>
    </source>
</reference>
<gene>
    <name evidence="1" type="ORF">HHL11_29990</name>
</gene>
<accession>A0A848HC33</accession>
<evidence type="ECO:0000313" key="2">
    <source>
        <dbReference type="Proteomes" id="UP000541185"/>
    </source>
</evidence>
<keyword evidence="2" id="KW-1185">Reference proteome</keyword>
<comment type="caution">
    <text evidence="1">The sequence shown here is derived from an EMBL/GenBank/DDBJ whole genome shotgun (WGS) entry which is preliminary data.</text>
</comment>
<name>A0A848HC33_9BURK</name>
<proteinExistence type="predicted"/>
<dbReference type="RefSeq" id="WP_169422336.1">
    <property type="nucleotide sequence ID" value="NZ_JABBFX010000004.1"/>
</dbReference>
<sequence>MTTEQMMCDTALQDRNAFTDSWNRLNLHVERIPLGWQRLYGELRFRLAVISCSKRCTIRIDGGWEEDGLLQVQSETTDRVVQGLLRKAREKAMHTCMECGKPGKLRELVDWQQATLCGECAGPRLLALDITSVIALARCGSVDLAHELQFSPRALLIRAAAEAAAIASNPPTTFALDNLDSDSMHSWLQELRDRAQQEGPT</sequence>
<dbReference type="EMBL" id="JABBFX010000004">
    <property type="protein sequence ID" value="NML48017.1"/>
    <property type="molecule type" value="Genomic_DNA"/>
</dbReference>
<evidence type="ECO:0000313" key="1">
    <source>
        <dbReference type="EMBL" id="NML48017.1"/>
    </source>
</evidence>
<organism evidence="1 2">
    <name type="scientific">Ramlibacter agri</name>
    <dbReference type="NCBI Taxonomy" id="2728837"/>
    <lineage>
        <taxon>Bacteria</taxon>
        <taxon>Pseudomonadati</taxon>
        <taxon>Pseudomonadota</taxon>
        <taxon>Betaproteobacteria</taxon>
        <taxon>Burkholderiales</taxon>
        <taxon>Comamonadaceae</taxon>
        <taxon>Ramlibacter</taxon>
    </lineage>
</organism>
<protein>
    <submittedName>
        <fullName evidence="1">Uncharacterized protein</fullName>
    </submittedName>
</protein>
<dbReference type="AlphaFoldDB" id="A0A848HC33"/>